<protein>
    <submittedName>
        <fullName evidence="3">Uncharacterized protein</fullName>
    </submittedName>
</protein>
<feature type="compositionally biased region" description="Low complexity" evidence="1">
    <location>
        <begin position="379"/>
        <end position="392"/>
    </location>
</feature>
<evidence type="ECO:0000313" key="4">
    <source>
        <dbReference type="Proteomes" id="UP001642484"/>
    </source>
</evidence>
<accession>A0ABP0NX97</accession>
<comment type="caution">
    <text evidence="3">The sequence shown here is derived from an EMBL/GenBank/DDBJ whole genome shotgun (WGS) entry which is preliminary data.</text>
</comment>
<evidence type="ECO:0000256" key="1">
    <source>
        <dbReference type="SAM" id="MobiDB-lite"/>
    </source>
</evidence>
<evidence type="ECO:0000313" key="2">
    <source>
        <dbReference type="EMBL" id="CAK9030993.1"/>
    </source>
</evidence>
<keyword evidence="4" id="KW-1185">Reference proteome</keyword>
<dbReference type="EMBL" id="CAXAMN010010169">
    <property type="protein sequence ID" value="CAK9030993.1"/>
    <property type="molecule type" value="Genomic_DNA"/>
</dbReference>
<evidence type="ECO:0000313" key="3">
    <source>
        <dbReference type="EMBL" id="CAK9067983.1"/>
    </source>
</evidence>
<name>A0ABP0NX97_9DINO</name>
<organism evidence="3 4">
    <name type="scientific">Durusdinium trenchii</name>
    <dbReference type="NCBI Taxonomy" id="1381693"/>
    <lineage>
        <taxon>Eukaryota</taxon>
        <taxon>Sar</taxon>
        <taxon>Alveolata</taxon>
        <taxon>Dinophyceae</taxon>
        <taxon>Suessiales</taxon>
        <taxon>Symbiodiniaceae</taxon>
        <taxon>Durusdinium</taxon>
    </lineage>
</organism>
<proteinExistence type="predicted"/>
<feature type="region of interest" description="Disordered" evidence="1">
    <location>
        <begin position="372"/>
        <end position="398"/>
    </location>
</feature>
<dbReference type="Proteomes" id="UP001642484">
    <property type="component" value="Unassembled WGS sequence"/>
</dbReference>
<gene>
    <name evidence="2" type="ORF">CCMP2556_LOCUS18115</name>
    <name evidence="3" type="ORF">CCMP2556_LOCUS33388</name>
</gene>
<reference evidence="3 4" key="1">
    <citation type="submission" date="2024-02" db="EMBL/GenBank/DDBJ databases">
        <authorList>
            <person name="Chen Y."/>
            <person name="Shah S."/>
            <person name="Dougan E. K."/>
            <person name="Thang M."/>
            <person name="Chan C."/>
        </authorList>
    </citation>
    <scope>NUCLEOTIDE SEQUENCE [LARGE SCALE GENOMIC DNA]</scope>
</reference>
<dbReference type="EMBL" id="CAXAMN010022276">
    <property type="protein sequence ID" value="CAK9067983.1"/>
    <property type="molecule type" value="Genomic_DNA"/>
</dbReference>
<sequence>MTASGVTLSSAIRRRPNCFNLLHQMEILMRDGFSGDKASLDDASSVAAAYQVGRTEAAAATALLKSVSSSTRTKLKDLVRLEAALLQTTWSQTELNIQNDMNALRGWADKFKLFASQQGGLDLQYLSTRFQKGKDAVANYMSRRHVFGSYKNLMLAQGEIVEKQAASFDVHEVSLNYCDNVHGNDRRKTSQQCLALTCGMHREFSRAKCVLGTIRDIQRSRVSELQNPEEDRPLAPHWRVQQRGVDATGDILSKLLEGLELQDSRPVLVVDCLPNRFGEWSISCANKQLSVLVDGREGPAFHYMGLFLEDDGKTMSKNSATVAGMLMSKWIPDLVKNKYLASHASQVKALEDALANDRNIAAALQGSVGEAGTSAVCEPPSSTRPTATPSRTVASPDYDGCTVPNFEKSVTVTTKPMDEFTTGRTLHCKAALHNLELHVGKDVNDESFWLINDSASNQSLSARELFGFNVGGFSELTTGDASTTVDHIPWMITSDLDVVALVTTSDGSANKKLMTVADVLCFVTRTRGITDTDAGPVERPFRFKVTPKSKVNCFKPKAVDGDLMNARYSQFGGCFTNFEKLPKSSNCQVVWEVRLDKPKRRSRPVLHVSVVSLSSHVSDSGSFGIAYTLKVRVTDAVPAVLQPIKPKYYWLSVTSVPAKTAVLLQ</sequence>